<accession>A0ABM8PC81</accession>
<dbReference type="SUPFAM" id="SSF53850">
    <property type="entry name" value="Periplasmic binding protein-like II"/>
    <property type="match status" value="1"/>
</dbReference>
<evidence type="ECO:0000313" key="3">
    <source>
        <dbReference type="EMBL" id="CAD7022979.1"/>
    </source>
</evidence>
<dbReference type="InterPro" id="IPR007210">
    <property type="entry name" value="ABC_Gly_betaine_transp_sub-bd"/>
</dbReference>
<dbReference type="Gene3D" id="3.40.190.100">
    <property type="entry name" value="Glycine betaine-binding periplasmic protein, domain 2"/>
    <property type="match status" value="1"/>
</dbReference>
<comment type="caution">
    <text evidence="3">The sequence shown here is derived from an EMBL/GenBank/DDBJ whole genome shotgun (WGS) entry which is preliminary data.</text>
</comment>
<keyword evidence="1" id="KW-0732">Signal</keyword>
<keyword evidence="4" id="KW-1185">Reference proteome</keyword>
<feature type="chain" id="PRO_5045317332" evidence="1">
    <location>
        <begin position="25"/>
        <end position="332"/>
    </location>
</feature>
<sequence length="332" mass="36431">MMRNLLAGAALLIGICLLSGGAEAACGEVTIAEMNWGSAAIAAHIDKIILERGFHCKVTLVPADTVPTFTSMLTKGQPDMAPEFWINAVRGPLGQATDEGRLVLGAEILEDGAVEGWWIPKFIIDANPEIRTVEDALARPDLFPSRTDPDRGALHGCPADWSCQASTANLFRAFAADEKGFELIQPKTPEEMDAAIEEAFRTQTGWLGYYWAPTAVLGKYPMVKLSFGVTFNKAEWDSCTAVPHCPSPQRNAYPTSQAFTLVTQEFTEKADDAIGYIRLRRWSNATINNVLAWQQDNKASNGETALHFLRDHEAVWAKWVVPVIAERIKAAQ</sequence>
<protein>
    <submittedName>
        <fullName evidence="3">ABC transporter substrate-binding protein</fullName>
    </submittedName>
</protein>
<gene>
    <name evidence="3" type="ORF">REJC140_00053</name>
</gene>
<dbReference type="Proteomes" id="UP000606921">
    <property type="component" value="Unassembled WGS sequence"/>
</dbReference>
<organism evidence="3 4">
    <name type="scientific">Pseudorhizobium endolithicum</name>
    <dbReference type="NCBI Taxonomy" id="1191678"/>
    <lineage>
        <taxon>Bacteria</taxon>
        <taxon>Pseudomonadati</taxon>
        <taxon>Pseudomonadota</taxon>
        <taxon>Alphaproteobacteria</taxon>
        <taxon>Hyphomicrobiales</taxon>
        <taxon>Rhizobiaceae</taxon>
        <taxon>Rhizobium/Agrobacterium group</taxon>
        <taxon>Pseudorhizobium</taxon>
    </lineage>
</organism>
<feature type="signal peptide" evidence="1">
    <location>
        <begin position="1"/>
        <end position="24"/>
    </location>
</feature>
<evidence type="ECO:0000256" key="1">
    <source>
        <dbReference type="SAM" id="SignalP"/>
    </source>
</evidence>
<dbReference type="EMBL" id="CABFWF030000001">
    <property type="protein sequence ID" value="CAD7022979.1"/>
    <property type="molecule type" value="Genomic_DNA"/>
</dbReference>
<dbReference type="Gene3D" id="3.40.190.10">
    <property type="entry name" value="Periplasmic binding protein-like II"/>
    <property type="match status" value="1"/>
</dbReference>
<dbReference type="Pfam" id="PF04069">
    <property type="entry name" value="OpuAC"/>
    <property type="match status" value="1"/>
</dbReference>
<feature type="domain" description="ABC-type glycine betaine transport system substrate-binding" evidence="2">
    <location>
        <begin position="28"/>
        <end position="310"/>
    </location>
</feature>
<reference evidence="3 4" key="1">
    <citation type="submission" date="2020-11" db="EMBL/GenBank/DDBJ databases">
        <authorList>
            <person name="Lassalle F."/>
        </authorList>
    </citation>
    <scope>NUCLEOTIDE SEQUENCE [LARGE SCALE GENOMIC DNA]</scope>
    <source>
        <strain evidence="3 4">JC140</strain>
    </source>
</reference>
<name>A0ABM8PC81_9HYPH</name>
<evidence type="ECO:0000313" key="4">
    <source>
        <dbReference type="Proteomes" id="UP000606921"/>
    </source>
</evidence>
<evidence type="ECO:0000259" key="2">
    <source>
        <dbReference type="Pfam" id="PF04069"/>
    </source>
</evidence>
<proteinExistence type="predicted"/>